<dbReference type="CDD" id="cd09274">
    <property type="entry name" value="RNase_HI_RT_Ty3"/>
    <property type="match status" value="1"/>
</dbReference>
<comment type="caution">
    <text evidence="12">The sequence shown here is derived from an EMBL/GenBank/DDBJ whole genome shotgun (WGS) entry which is preliminary data.</text>
</comment>
<feature type="compositionally biased region" description="Basic and acidic residues" evidence="9">
    <location>
        <begin position="334"/>
        <end position="344"/>
    </location>
</feature>
<reference evidence="12 13" key="1">
    <citation type="submission" date="2019-02" db="EMBL/GenBank/DDBJ databases">
        <title>Genome sequencing of the rare red list fungi Hericium alpestre (H. flagellum).</title>
        <authorList>
            <person name="Buettner E."/>
            <person name="Kellner H."/>
        </authorList>
    </citation>
    <scope>NUCLEOTIDE SEQUENCE [LARGE SCALE GENOMIC DNA]</scope>
    <source>
        <strain evidence="12 13">DSM 108284</strain>
    </source>
</reference>
<gene>
    <name evidence="12" type="ORF">EWM64_g1569</name>
</gene>
<dbReference type="OrthoDB" id="3245961at2759"/>
<keyword evidence="3" id="KW-0548">Nucleotidyltransferase</keyword>
<dbReference type="Proteomes" id="UP000298061">
    <property type="component" value="Unassembled WGS sequence"/>
</dbReference>
<keyword evidence="6" id="KW-0255">Endonuclease</keyword>
<dbReference type="InterPro" id="IPR051320">
    <property type="entry name" value="Viral_Replic_Matur_Polypro"/>
</dbReference>
<dbReference type="GO" id="GO:0003964">
    <property type="term" value="F:RNA-directed DNA polymerase activity"/>
    <property type="evidence" value="ECO:0007669"/>
    <property type="project" value="UniProtKB-KW"/>
</dbReference>
<dbReference type="EMBL" id="SFCI01000108">
    <property type="protein sequence ID" value="TFY82448.1"/>
    <property type="molecule type" value="Genomic_DNA"/>
</dbReference>
<keyword evidence="1" id="KW-0645">Protease</keyword>
<keyword evidence="13" id="KW-1185">Reference proteome</keyword>
<dbReference type="Pfam" id="PF17919">
    <property type="entry name" value="RT_RNaseH_2"/>
    <property type="match status" value="1"/>
</dbReference>
<evidence type="ECO:0000256" key="1">
    <source>
        <dbReference type="ARBA" id="ARBA00022670"/>
    </source>
</evidence>
<evidence type="ECO:0000256" key="6">
    <source>
        <dbReference type="ARBA" id="ARBA00022759"/>
    </source>
</evidence>
<evidence type="ECO:0000256" key="5">
    <source>
        <dbReference type="ARBA" id="ARBA00022750"/>
    </source>
</evidence>
<keyword evidence="4" id="KW-0540">Nuclease</keyword>
<keyword evidence="5" id="KW-0064">Aspartyl protease</keyword>
<keyword evidence="2" id="KW-0808">Transferase</keyword>
<protein>
    <submittedName>
        <fullName evidence="12">Uncharacterized protein</fullName>
    </submittedName>
</protein>
<organism evidence="12 13">
    <name type="scientific">Hericium alpestre</name>
    <dbReference type="NCBI Taxonomy" id="135208"/>
    <lineage>
        <taxon>Eukaryota</taxon>
        <taxon>Fungi</taxon>
        <taxon>Dikarya</taxon>
        <taxon>Basidiomycota</taxon>
        <taxon>Agaricomycotina</taxon>
        <taxon>Agaricomycetes</taxon>
        <taxon>Russulales</taxon>
        <taxon>Hericiaceae</taxon>
        <taxon>Hericium</taxon>
    </lineage>
</organism>
<dbReference type="InterPro" id="IPR043502">
    <property type="entry name" value="DNA/RNA_pol_sf"/>
</dbReference>
<dbReference type="InterPro" id="IPR043128">
    <property type="entry name" value="Rev_trsase/Diguanyl_cyclase"/>
</dbReference>
<dbReference type="InterPro" id="IPR041577">
    <property type="entry name" value="RT_RNaseH_2"/>
</dbReference>
<evidence type="ECO:0000259" key="10">
    <source>
        <dbReference type="Pfam" id="PF17917"/>
    </source>
</evidence>
<dbReference type="STRING" id="135208.A0A4Z0AAA1"/>
<sequence>MAVYFLAFIPHYSSIAAPLFQLTRKGVRWNWSADKERVFNAIKDSLVNAPVLGHPIQGRPYHLYTDASADGLGCTLQQVQEIRLADLHGTRAYDRVLRAHAQHKPVPKLVISLPTDVHDCTFKATWADPIDDTTIQVERVIRYWSRTFKPAKKNYSGTEREALAAKEGLVKFQPIIEGEVIALVTDHAALQWAKTYENSNRRLGAWGAVFSAYSPGLRIIHRPGRQHSNVDPLSRLLQHIPEHASPADDDSPALMTNCAIAEQREKDAMNAPAAKAALTALSLWDDCIELANAEASVVVTRAKAKQNSRRPEETPLASPDPVPTGIPDLEEIDDKDKDKDKDGRFPPPPMIHVHISDEYLQDFIKGYKDDPAFASRWDATEAPYPAWPAAQRFYCDDRGLLFFRNADLQPRLCILSPNKRPSFAKHMSPLSKRLTPDLKSYGSM</sequence>
<evidence type="ECO:0000256" key="4">
    <source>
        <dbReference type="ARBA" id="ARBA00022722"/>
    </source>
</evidence>
<keyword evidence="7" id="KW-0378">Hydrolase</keyword>
<dbReference type="Gene3D" id="3.30.70.270">
    <property type="match status" value="1"/>
</dbReference>
<name>A0A4Z0AAA1_9AGAM</name>
<evidence type="ECO:0000313" key="12">
    <source>
        <dbReference type="EMBL" id="TFY82448.1"/>
    </source>
</evidence>
<dbReference type="GO" id="GO:0006508">
    <property type="term" value="P:proteolysis"/>
    <property type="evidence" value="ECO:0007669"/>
    <property type="project" value="UniProtKB-KW"/>
</dbReference>
<evidence type="ECO:0000256" key="3">
    <source>
        <dbReference type="ARBA" id="ARBA00022695"/>
    </source>
</evidence>
<dbReference type="Pfam" id="PF17917">
    <property type="entry name" value="RT_RNaseH"/>
    <property type="match status" value="1"/>
</dbReference>
<evidence type="ECO:0000259" key="11">
    <source>
        <dbReference type="Pfam" id="PF17919"/>
    </source>
</evidence>
<dbReference type="PANTHER" id="PTHR33064:SF37">
    <property type="entry name" value="RIBONUCLEASE H"/>
    <property type="match status" value="1"/>
</dbReference>
<evidence type="ECO:0000256" key="2">
    <source>
        <dbReference type="ARBA" id="ARBA00022679"/>
    </source>
</evidence>
<dbReference type="AlphaFoldDB" id="A0A4Z0AAA1"/>
<dbReference type="GO" id="GO:0004519">
    <property type="term" value="F:endonuclease activity"/>
    <property type="evidence" value="ECO:0007669"/>
    <property type="project" value="UniProtKB-KW"/>
</dbReference>
<evidence type="ECO:0000313" key="13">
    <source>
        <dbReference type="Proteomes" id="UP000298061"/>
    </source>
</evidence>
<feature type="domain" description="Reverse transcriptase/retrotransposon-derived protein RNase H-like" evidence="11">
    <location>
        <begin position="31"/>
        <end position="81"/>
    </location>
</feature>
<evidence type="ECO:0000256" key="7">
    <source>
        <dbReference type="ARBA" id="ARBA00022801"/>
    </source>
</evidence>
<feature type="domain" description="Reverse transcriptase RNase H-like" evidence="10">
    <location>
        <begin position="113"/>
        <end position="213"/>
    </location>
</feature>
<accession>A0A4Z0AAA1</accession>
<dbReference type="PANTHER" id="PTHR33064">
    <property type="entry name" value="POL PROTEIN"/>
    <property type="match status" value="1"/>
</dbReference>
<evidence type="ECO:0000256" key="8">
    <source>
        <dbReference type="ARBA" id="ARBA00022918"/>
    </source>
</evidence>
<dbReference type="SUPFAM" id="SSF56672">
    <property type="entry name" value="DNA/RNA polymerases"/>
    <property type="match status" value="1"/>
</dbReference>
<proteinExistence type="predicted"/>
<keyword evidence="8" id="KW-0695">RNA-directed DNA polymerase</keyword>
<dbReference type="GO" id="GO:0004190">
    <property type="term" value="F:aspartic-type endopeptidase activity"/>
    <property type="evidence" value="ECO:0007669"/>
    <property type="project" value="UniProtKB-KW"/>
</dbReference>
<evidence type="ECO:0000256" key="9">
    <source>
        <dbReference type="SAM" id="MobiDB-lite"/>
    </source>
</evidence>
<feature type="region of interest" description="Disordered" evidence="9">
    <location>
        <begin position="301"/>
        <end position="351"/>
    </location>
</feature>
<dbReference type="InterPro" id="IPR041373">
    <property type="entry name" value="RT_RNaseH"/>
</dbReference>